<dbReference type="PROSITE" id="PS00065">
    <property type="entry name" value="D_2_HYDROXYACID_DH_1"/>
    <property type="match status" value="1"/>
</dbReference>
<evidence type="ECO:0000313" key="20">
    <source>
        <dbReference type="Proteomes" id="UP001438707"/>
    </source>
</evidence>
<dbReference type="CDD" id="cd04902">
    <property type="entry name" value="ACT_3PGDH-xct"/>
    <property type="match status" value="1"/>
</dbReference>
<keyword evidence="7" id="KW-0934">Plastid</keyword>
<dbReference type="Gene3D" id="3.30.70.260">
    <property type="match status" value="1"/>
</dbReference>
<evidence type="ECO:0000256" key="14">
    <source>
        <dbReference type="RuleBase" id="RU363003"/>
    </source>
</evidence>
<evidence type="ECO:0000256" key="5">
    <source>
        <dbReference type="ARBA" id="ARBA00022528"/>
    </source>
</evidence>
<dbReference type="FunFam" id="3.40.50.720:FF:000616">
    <property type="entry name" value="D-3-phosphoglycerate dehydrogenase 2 chloroplastic"/>
    <property type="match status" value="1"/>
</dbReference>
<dbReference type="InterPro" id="IPR006236">
    <property type="entry name" value="PGDH"/>
</dbReference>
<dbReference type="InterPro" id="IPR029009">
    <property type="entry name" value="ASB_dom_sf"/>
</dbReference>
<dbReference type="InterPro" id="IPR002912">
    <property type="entry name" value="ACT_dom"/>
</dbReference>
<comment type="pathway">
    <text evidence="2 14">Amino-acid biosynthesis; L-serine biosynthesis; L-serine from 3-phospho-D-glycerate: step 1/3.</text>
</comment>
<evidence type="ECO:0000256" key="8">
    <source>
        <dbReference type="ARBA" id="ARBA00022946"/>
    </source>
</evidence>
<evidence type="ECO:0000256" key="11">
    <source>
        <dbReference type="ARBA" id="ARBA00023027"/>
    </source>
</evidence>
<dbReference type="NCBIfam" id="TIGR01327">
    <property type="entry name" value="PGDH"/>
    <property type="match status" value="1"/>
</dbReference>
<keyword evidence="14" id="KW-0028">Amino-acid biosynthesis</keyword>
<dbReference type="GO" id="GO:0004617">
    <property type="term" value="F:phosphoglycerate dehydrogenase activity"/>
    <property type="evidence" value="ECO:0007669"/>
    <property type="project" value="UniProtKB-EC"/>
</dbReference>
<dbReference type="Gene3D" id="3.30.1330.90">
    <property type="entry name" value="D-3-phosphoglycerate dehydrogenase, domain 3"/>
    <property type="match status" value="1"/>
</dbReference>
<evidence type="ECO:0000256" key="6">
    <source>
        <dbReference type="ARBA" id="ARBA00022553"/>
    </source>
</evidence>
<dbReference type="GO" id="GO:0006564">
    <property type="term" value="P:L-serine biosynthetic process"/>
    <property type="evidence" value="ECO:0007669"/>
    <property type="project" value="UniProtKB-KW"/>
</dbReference>
<comment type="catalytic activity">
    <reaction evidence="13 14">
        <text>(2R)-3-phosphoglycerate + NAD(+) = 3-phosphooxypyruvate + NADH + H(+)</text>
        <dbReference type="Rhea" id="RHEA:12641"/>
        <dbReference type="ChEBI" id="CHEBI:15378"/>
        <dbReference type="ChEBI" id="CHEBI:18110"/>
        <dbReference type="ChEBI" id="CHEBI:57540"/>
        <dbReference type="ChEBI" id="CHEBI:57945"/>
        <dbReference type="ChEBI" id="CHEBI:58272"/>
        <dbReference type="EC" id="1.1.1.95"/>
    </reaction>
</comment>
<dbReference type="SUPFAM" id="SSF55021">
    <property type="entry name" value="ACT-like"/>
    <property type="match status" value="1"/>
</dbReference>
<dbReference type="SUPFAM" id="SSF51735">
    <property type="entry name" value="NAD(P)-binding Rossmann-fold domains"/>
    <property type="match status" value="1"/>
</dbReference>
<feature type="domain" description="D-isomer specific 2-hydroxyacid dehydrogenase NAD-binding" evidence="17">
    <location>
        <begin position="182"/>
        <end position="357"/>
    </location>
</feature>
<evidence type="ECO:0000259" key="15">
    <source>
        <dbReference type="Pfam" id="PF00389"/>
    </source>
</evidence>
<dbReference type="FunFam" id="3.40.50.720:FF:000021">
    <property type="entry name" value="D-3-phosphoglycerate dehydrogenase"/>
    <property type="match status" value="1"/>
</dbReference>
<protein>
    <recommendedName>
        <fullName evidence="14">D-3-phosphoglycerate dehydrogenase</fullName>
        <ecNumber evidence="14">1.1.1.95</ecNumber>
    </recommendedName>
</protein>
<dbReference type="Proteomes" id="UP001438707">
    <property type="component" value="Unassembled WGS sequence"/>
</dbReference>
<dbReference type="PANTHER" id="PTHR42938">
    <property type="entry name" value="FORMATE DEHYDROGENASE 1"/>
    <property type="match status" value="1"/>
</dbReference>
<dbReference type="GO" id="GO:0051287">
    <property type="term" value="F:NAD binding"/>
    <property type="evidence" value="ECO:0007669"/>
    <property type="project" value="UniProtKB-UniRule"/>
</dbReference>
<evidence type="ECO:0000259" key="16">
    <source>
        <dbReference type="Pfam" id="PF01842"/>
    </source>
</evidence>
<dbReference type="Pfam" id="PF00389">
    <property type="entry name" value="2-Hacid_dh"/>
    <property type="match status" value="1"/>
</dbReference>
<keyword evidence="8" id="KW-0809">Transit peptide</keyword>
<evidence type="ECO:0000256" key="9">
    <source>
        <dbReference type="ARBA" id="ARBA00022990"/>
    </source>
</evidence>
<dbReference type="AlphaFoldDB" id="A0AAW1QJ79"/>
<keyword evidence="5" id="KW-0150">Chloroplast</keyword>
<evidence type="ECO:0000256" key="12">
    <source>
        <dbReference type="ARBA" id="ARBA00023299"/>
    </source>
</evidence>
<dbReference type="InterPro" id="IPR045865">
    <property type="entry name" value="ACT-like_dom_sf"/>
</dbReference>
<gene>
    <name evidence="19" type="ORF">WJX74_004114</name>
</gene>
<comment type="subunit">
    <text evidence="4">Homotetramer.</text>
</comment>
<evidence type="ECO:0000256" key="2">
    <source>
        <dbReference type="ARBA" id="ARBA00005216"/>
    </source>
</evidence>
<dbReference type="FunFam" id="3.30.1330.90:FF:000003">
    <property type="entry name" value="D-3-phosphoglycerate dehydrogenase"/>
    <property type="match status" value="1"/>
</dbReference>
<keyword evidence="9" id="KW-0007">Acetylation</keyword>
<keyword evidence="12 14" id="KW-0718">Serine biosynthesis</keyword>
<keyword evidence="6" id="KW-0597">Phosphoprotein</keyword>
<comment type="caution">
    <text evidence="19">The sequence shown here is derived from an EMBL/GenBank/DDBJ whole genome shotgun (WGS) entry which is preliminary data.</text>
</comment>
<feature type="domain" description="ACT" evidence="16">
    <location>
        <begin position="542"/>
        <end position="579"/>
    </location>
</feature>
<sequence length="616" mass="64446">MLLLPALPQQLTVRGTNDAAPNRLNNPCCGLGHVAQHSVHSAKLQSKAHSQQPSRPSRSRRLQACVCGVLAATVESRPTILVSEKLGTPGLSLLEAYGNVDQSFDLTPEQLCEKAKTSDALIIRSATQVTRAVFEAANGKLKVVGRAGVGVDNVDLEAATEYGCLVVNAPTANTVAAAEHGIALLAALSRNIAQADASTKNGKWQRGKYVGVALAGKTLAIFGFGKVGAEVARRARGLGLNVIAHDPFASETKAAALHVKLVSFEEALSTAEFFSLHMPLTPGTKGIFGTEAFSKIKKGARIVNVARGGVIDDVALAKALDDKIVAGAALDVFAVEPPPADHPLVGRPDVIVTPHLGASTIEAQEGVAVEIAEAVIDALKGELAATAVNAPMVPPEVLAQLQPFVTLAQGLGRAATQLVGDSGFTDVYISYTTPRSDDLDTRLLRAMVIKGILESITTSTVNLVNADLLAKSRGLRIIESTVPSEGRGVLTSMAVSLGTGSSKFSAALDYRQRVSVAGTVKDNHPYLIRIGIFDVDLALEGTVLLCRQQDRPGIIAAVSSVLASNDINISFMSVARLDSGQDAIMALGLDHYPSDSCIQKIRGVEGIAEFCISTSS</sequence>
<dbReference type="Pfam" id="PF02826">
    <property type="entry name" value="2-Hacid_dh_C"/>
    <property type="match status" value="1"/>
</dbReference>
<proteinExistence type="inferred from homology"/>
<evidence type="ECO:0000256" key="13">
    <source>
        <dbReference type="ARBA" id="ARBA00048731"/>
    </source>
</evidence>
<dbReference type="Pfam" id="PF19304">
    <property type="entry name" value="PGDH_inter"/>
    <property type="match status" value="1"/>
</dbReference>
<dbReference type="InterPro" id="IPR045626">
    <property type="entry name" value="PGDH_ASB_dom"/>
</dbReference>
<dbReference type="EMBL" id="JALJOS010000037">
    <property type="protein sequence ID" value="KAK9821501.1"/>
    <property type="molecule type" value="Genomic_DNA"/>
</dbReference>
<dbReference type="PANTHER" id="PTHR42938:SF22">
    <property type="entry name" value="D-3-PHOSPHOGLYCERATE DEHYDROGENASE"/>
    <property type="match status" value="1"/>
</dbReference>
<keyword evidence="20" id="KW-1185">Reference proteome</keyword>
<evidence type="ECO:0000259" key="18">
    <source>
        <dbReference type="Pfam" id="PF19304"/>
    </source>
</evidence>
<comment type="similarity">
    <text evidence="3 14">Belongs to the D-isomer specific 2-hydroxyacid dehydrogenase family.</text>
</comment>
<feature type="domain" description="D-isomer specific 2-hydroxyacid dehydrogenase catalytic" evidence="15">
    <location>
        <begin position="80"/>
        <end position="389"/>
    </location>
</feature>
<evidence type="ECO:0000256" key="4">
    <source>
        <dbReference type="ARBA" id="ARBA00011881"/>
    </source>
</evidence>
<evidence type="ECO:0000256" key="7">
    <source>
        <dbReference type="ARBA" id="ARBA00022640"/>
    </source>
</evidence>
<accession>A0AAW1QJ79</accession>
<name>A0AAW1QJ79_9CHLO</name>
<dbReference type="InterPro" id="IPR029752">
    <property type="entry name" value="D-isomer_DH_CS1"/>
</dbReference>
<keyword evidence="10 14" id="KW-0560">Oxidoreductase</keyword>
<dbReference type="EC" id="1.1.1.95" evidence="14"/>
<dbReference type="FunFam" id="3.30.70.260:FF:000008">
    <property type="entry name" value="D-3-phosphoglycerate dehydrogenase, chloroplastic"/>
    <property type="match status" value="1"/>
</dbReference>
<evidence type="ECO:0000256" key="10">
    <source>
        <dbReference type="ARBA" id="ARBA00023002"/>
    </source>
</evidence>
<dbReference type="SUPFAM" id="SSF143548">
    <property type="entry name" value="Serine metabolism enzymes domain"/>
    <property type="match status" value="1"/>
</dbReference>
<dbReference type="InterPro" id="IPR006140">
    <property type="entry name" value="D-isomer_DH_NAD-bd"/>
</dbReference>
<evidence type="ECO:0000313" key="19">
    <source>
        <dbReference type="EMBL" id="KAK9821501.1"/>
    </source>
</evidence>
<dbReference type="InterPro" id="IPR006139">
    <property type="entry name" value="D-isomer_2_OHA_DH_cat_dom"/>
</dbReference>
<dbReference type="SUPFAM" id="SSF52283">
    <property type="entry name" value="Formate/glycerate dehydrogenase catalytic domain-like"/>
    <property type="match status" value="1"/>
</dbReference>
<reference evidence="19 20" key="1">
    <citation type="journal article" date="2024" name="Nat. Commun.">
        <title>Phylogenomics reveals the evolutionary origins of lichenization in chlorophyte algae.</title>
        <authorList>
            <person name="Puginier C."/>
            <person name="Libourel C."/>
            <person name="Otte J."/>
            <person name="Skaloud P."/>
            <person name="Haon M."/>
            <person name="Grisel S."/>
            <person name="Petersen M."/>
            <person name="Berrin J.G."/>
            <person name="Delaux P.M."/>
            <person name="Dal Grande F."/>
            <person name="Keller J."/>
        </authorList>
    </citation>
    <scope>NUCLEOTIDE SEQUENCE [LARGE SCALE GENOMIC DNA]</scope>
    <source>
        <strain evidence="19 20">SAG 2145</strain>
    </source>
</reference>
<keyword evidence="11 14" id="KW-0520">NAD</keyword>
<evidence type="ECO:0000256" key="1">
    <source>
        <dbReference type="ARBA" id="ARBA00004229"/>
    </source>
</evidence>
<dbReference type="CDD" id="cd12173">
    <property type="entry name" value="PGDH_4"/>
    <property type="match status" value="1"/>
</dbReference>
<dbReference type="Pfam" id="PF01842">
    <property type="entry name" value="ACT"/>
    <property type="match status" value="1"/>
</dbReference>
<organism evidence="19 20">
    <name type="scientific">Apatococcus lobatus</name>
    <dbReference type="NCBI Taxonomy" id="904363"/>
    <lineage>
        <taxon>Eukaryota</taxon>
        <taxon>Viridiplantae</taxon>
        <taxon>Chlorophyta</taxon>
        <taxon>core chlorophytes</taxon>
        <taxon>Trebouxiophyceae</taxon>
        <taxon>Chlorellales</taxon>
        <taxon>Chlorellaceae</taxon>
        <taxon>Apatococcus</taxon>
    </lineage>
</organism>
<comment type="subcellular location">
    <subcellularLocation>
        <location evidence="1">Plastid</location>
        <location evidence="1">Chloroplast</location>
    </subcellularLocation>
</comment>
<feature type="domain" description="D-3-phosphoglycerate dehydrogenase ASB" evidence="18">
    <location>
        <begin position="400"/>
        <end position="500"/>
    </location>
</feature>
<evidence type="ECO:0000259" key="17">
    <source>
        <dbReference type="Pfam" id="PF02826"/>
    </source>
</evidence>
<evidence type="ECO:0000256" key="3">
    <source>
        <dbReference type="ARBA" id="ARBA00005854"/>
    </source>
</evidence>
<dbReference type="GO" id="GO:0009507">
    <property type="term" value="C:chloroplast"/>
    <property type="evidence" value="ECO:0007669"/>
    <property type="project" value="UniProtKB-SubCell"/>
</dbReference>
<dbReference type="Gene3D" id="3.40.50.720">
    <property type="entry name" value="NAD(P)-binding Rossmann-like Domain"/>
    <property type="match status" value="2"/>
</dbReference>
<dbReference type="InterPro" id="IPR036291">
    <property type="entry name" value="NAD(P)-bd_dom_sf"/>
</dbReference>